<dbReference type="AlphaFoldDB" id="A0A8J8SAB3"/>
<organism evidence="1 2">
    <name type="scientific">Vallitalea guaymasensis</name>
    <dbReference type="NCBI Taxonomy" id="1185412"/>
    <lineage>
        <taxon>Bacteria</taxon>
        <taxon>Bacillati</taxon>
        <taxon>Bacillota</taxon>
        <taxon>Clostridia</taxon>
        <taxon>Lachnospirales</taxon>
        <taxon>Vallitaleaceae</taxon>
        <taxon>Vallitalea</taxon>
    </lineage>
</organism>
<accession>A0A8J8SAB3</accession>
<dbReference type="EMBL" id="CP058561">
    <property type="protein sequence ID" value="QUH27414.1"/>
    <property type="molecule type" value="Genomic_DNA"/>
</dbReference>
<proteinExistence type="predicted"/>
<evidence type="ECO:0000313" key="2">
    <source>
        <dbReference type="Proteomes" id="UP000677305"/>
    </source>
</evidence>
<dbReference type="Proteomes" id="UP000677305">
    <property type="component" value="Chromosome"/>
</dbReference>
<evidence type="ECO:0000313" key="1">
    <source>
        <dbReference type="EMBL" id="QUH27414.1"/>
    </source>
</evidence>
<keyword evidence="2" id="KW-1185">Reference proteome</keyword>
<protein>
    <submittedName>
        <fullName evidence="1">DUF177 domain-containing protein</fullName>
    </submittedName>
</protein>
<dbReference type="RefSeq" id="WP_212691798.1">
    <property type="nucleotide sequence ID" value="NZ_CP058561.1"/>
</dbReference>
<reference evidence="1 2" key="1">
    <citation type="submission" date="2020-07" db="EMBL/GenBank/DDBJ databases">
        <title>Vallitalea guaymasensis genome.</title>
        <authorList>
            <person name="Postec A."/>
        </authorList>
    </citation>
    <scope>NUCLEOTIDE SEQUENCE [LARGE SCALE GENOMIC DNA]</scope>
    <source>
        <strain evidence="1 2">Ra1766G1</strain>
    </source>
</reference>
<dbReference type="PANTHER" id="PTHR34374">
    <property type="entry name" value="LARGE RIBOSOMAL RNA SUBUNIT ACCUMULATION PROTEIN YCED HOMOLOG 1, CHLOROPLASTIC"/>
    <property type="match status" value="1"/>
</dbReference>
<sequence length="166" mass="18933">MEFNLTDLLSNDGMNKKISTDVSIKQFNFGGITYRIDDVIHIDLELTNLGHRKFNLEGLVKGTLKIPCDRCMEEVDYKIETNFSKDINFDDVNEEKVQYIDGYNLDLEKLALNELIIDLPMKVLCSDTCKGICNQCGANLNKVTCSCDNSDIDPRLAVFKDLFKEF</sequence>
<dbReference type="Pfam" id="PF02620">
    <property type="entry name" value="YceD"/>
    <property type="match status" value="1"/>
</dbReference>
<name>A0A8J8SAB3_9FIRM</name>
<dbReference type="PANTHER" id="PTHR34374:SF1">
    <property type="entry name" value="LARGE RIBOSOMAL RNA SUBUNIT ACCUMULATION PROTEIN YCED HOMOLOG 1, CHLOROPLASTIC"/>
    <property type="match status" value="1"/>
</dbReference>
<dbReference type="KEGG" id="vgu:HYG85_00145"/>
<gene>
    <name evidence="1" type="ORF">HYG85_00145</name>
</gene>
<dbReference type="InterPro" id="IPR003772">
    <property type="entry name" value="YceD"/>
</dbReference>